<protein>
    <submittedName>
        <fullName evidence="1">Uncharacterized protein</fullName>
    </submittedName>
</protein>
<dbReference type="Proteomes" id="UP000805193">
    <property type="component" value="Unassembled WGS sequence"/>
</dbReference>
<evidence type="ECO:0000313" key="1">
    <source>
        <dbReference type="EMBL" id="KAG0414612.1"/>
    </source>
</evidence>
<organism evidence="1 2">
    <name type="scientific">Ixodes persulcatus</name>
    <name type="common">Taiga tick</name>
    <dbReference type="NCBI Taxonomy" id="34615"/>
    <lineage>
        <taxon>Eukaryota</taxon>
        <taxon>Metazoa</taxon>
        <taxon>Ecdysozoa</taxon>
        <taxon>Arthropoda</taxon>
        <taxon>Chelicerata</taxon>
        <taxon>Arachnida</taxon>
        <taxon>Acari</taxon>
        <taxon>Parasitiformes</taxon>
        <taxon>Ixodida</taxon>
        <taxon>Ixodoidea</taxon>
        <taxon>Ixodidae</taxon>
        <taxon>Ixodinae</taxon>
        <taxon>Ixodes</taxon>
    </lineage>
</organism>
<gene>
    <name evidence="1" type="ORF">HPB47_008243</name>
</gene>
<proteinExistence type="predicted"/>
<sequence>MVTARKADVRKNAAAQRYQERSCNQGAIKRKELALVGEKGVTPPRAVLTHFAEGSERLGQVDLLPPGSVRGFVDTDRLPYGTSSGVAASRVGCSTIRITGIQDGRHG</sequence>
<evidence type="ECO:0000313" key="2">
    <source>
        <dbReference type="Proteomes" id="UP000805193"/>
    </source>
</evidence>
<reference evidence="1 2" key="1">
    <citation type="journal article" date="2020" name="Cell">
        <title>Large-Scale Comparative Analyses of Tick Genomes Elucidate Their Genetic Diversity and Vector Capacities.</title>
        <authorList>
            <consortium name="Tick Genome and Microbiome Consortium (TIGMIC)"/>
            <person name="Jia N."/>
            <person name="Wang J."/>
            <person name="Shi W."/>
            <person name="Du L."/>
            <person name="Sun Y."/>
            <person name="Zhan W."/>
            <person name="Jiang J.F."/>
            <person name="Wang Q."/>
            <person name="Zhang B."/>
            <person name="Ji P."/>
            <person name="Bell-Sakyi L."/>
            <person name="Cui X.M."/>
            <person name="Yuan T.T."/>
            <person name="Jiang B.G."/>
            <person name="Yang W.F."/>
            <person name="Lam T.T."/>
            <person name="Chang Q.C."/>
            <person name="Ding S.J."/>
            <person name="Wang X.J."/>
            <person name="Zhu J.G."/>
            <person name="Ruan X.D."/>
            <person name="Zhao L."/>
            <person name="Wei J.T."/>
            <person name="Ye R.Z."/>
            <person name="Que T.C."/>
            <person name="Du C.H."/>
            <person name="Zhou Y.H."/>
            <person name="Cheng J.X."/>
            <person name="Dai P.F."/>
            <person name="Guo W.B."/>
            <person name="Han X.H."/>
            <person name="Huang E.J."/>
            <person name="Li L.F."/>
            <person name="Wei W."/>
            <person name="Gao Y.C."/>
            <person name="Liu J.Z."/>
            <person name="Shao H.Z."/>
            <person name="Wang X."/>
            <person name="Wang C.C."/>
            <person name="Yang T.C."/>
            <person name="Huo Q.B."/>
            <person name="Li W."/>
            <person name="Chen H.Y."/>
            <person name="Chen S.E."/>
            <person name="Zhou L.G."/>
            <person name="Ni X.B."/>
            <person name="Tian J.H."/>
            <person name="Sheng Y."/>
            <person name="Liu T."/>
            <person name="Pan Y.S."/>
            <person name="Xia L.Y."/>
            <person name="Li J."/>
            <person name="Zhao F."/>
            <person name="Cao W.C."/>
        </authorList>
    </citation>
    <scope>NUCLEOTIDE SEQUENCE [LARGE SCALE GENOMIC DNA]</scope>
    <source>
        <strain evidence="1">Iper-2018</strain>
    </source>
</reference>
<accession>A0AC60P5Q1</accession>
<dbReference type="EMBL" id="JABSTQ010011164">
    <property type="protein sequence ID" value="KAG0414612.1"/>
    <property type="molecule type" value="Genomic_DNA"/>
</dbReference>
<comment type="caution">
    <text evidence="1">The sequence shown here is derived from an EMBL/GenBank/DDBJ whole genome shotgun (WGS) entry which is preliminary data.</text>
</comment>
<name>A0AC60P5Q1_IXOPE</name>
<keyword evidence="2" id="KW-1185">Reference proteome</keyword>